<dbReference type="Proteomes" id="UP000274922">
    <property type="component" value="Unassembled WGS sequence"/>
</dbReference>
<feature type="non-terminal residue" evidence="5">
    <location>
        <position position="129"/>
    </location>
</feature>
<dbReference type="GO" id="GO:0005085">
    <property type="term" value="F:guanyl-nucleotide exchange factor activity"/>
    <property type="evidence" value="ECO:0007669"/>
    <property type="project" value="UniProtKB-KW"/>
</dbReference>
<dbReference type="InterPro" id="IPR001895">
    <property type="entry name" value="RASGEF_cat_dom"/>
</dbReference>
<evidence type="ECO:0000256" key="2">
    <source>
        <dbReference type="PROSITE-ProRule" id="PRU00168"/>
    </source>
</evidence>
<evidence type="ECO:0000256" key="3">
    <source>
        <dbReference type="SAM" id="MobiDB-lite"/>
    </source>
</evidence>
<accession>A0A4P9XG01</accession>
<organism evidence="5 6">
    <name type="scientific">Caulochytrium protostelioides</name>
    <dbReference type="NCBI Taxonomy" id="1555241"/>
    <lineage>
        <taxon>Eukaryota</taxon>
        <taxon>Fungi</taxon>
        <taxon>Fungi incertae sedis</taxon>
        <taxon>Chytridiomycota</taxon>
        <taxon>Chytridiomycota incertae sedis</taxon>
        <taxon>Chytridiomycetes</taxon>
        <taxon>Caulochytriales</taxon>
        <taxon>Caulochytriaceae</taxon>
        <taxon>Caulochytrium</taxon>
    </lineage>
</organism>
<evidence type="ECO:0000256" key="1">
    <source>
        <dbReference type="ARBA" id="ARBA00022658"/>
    </source>
</evidence>
<feature type="compositionally biased region" description="Polar residues" evidence="3">
    <location>
        <begin position="75"/>
        <end position="87"/>
    </location>
</feature>
<evidence type="ECO:0000313" key="5">
    <source>
        <dbReference type="EMBL" id="RKP04100.1"/>
    </source>
</evidence>
<sequence length="129" mass="14425">FAIVHGLKRPAVARLQNCWEALGAKHLDTFRAMDALADPAGGFRLFWLALQDHSKAAVPFLAPYLHDLMEINDNEPTYTQPATSSRADLSEPPQDTDDEDALSAILSRDVNFGKFYKLYSIVSELEAFR</sequence>
<dbReference type="InterPro" id="IPR008937">
    <property type="entry name" value="Ras-like_GEF"/>
</dbReference>
<dbReference type="AlphaFoldDB" id="A0A4P9XG01"/>
<reference evidence="6" key="1">
    <citation type="journal article" date="2018" name="Nat. Microbiol.">
        <title>Leveraging single-cell genomics to expand the fungal tree of life.</title>
        <authorList>
            <person name="Ahrendt S.R."/>
            <person name="Quandt C.A."/>
            <person name="Ciobanu D."/>
            <person name="Clum A."/>
            <person name="Salamov A."/>
            <person name="Andreopoulos B."/>
            <person name="Cheng J.F."/>
            <person name="Woyke T."/>
            <person name="Pelin A."/>
            <person name="Henrissat B."/>
            <person name="Reynolds N.K."/>
            <person name="Benny G.L."/>
            <person name="Smith M.E."/>
            <person name="James T.Y."/>
            <person name="Grigoriev I.V."/>
        </authorList>
    </citation>
    <scope>NUCLEOTIDE SEQUENCE [LARGE SCALE GENOMIC DNA]</scope>
    <source>
        <strain evidence="6">ATCC 52028</strain>
    </source>
</reference>
<keyword evidence="1 2" id="KW-0344">Guanine-nucleotide releasing factor</keyword>
<dbReference type="InterPro" id="IPR023578">
    <property type="entry name" value="Ras_GEF_dom_sf"/>
</dbReference>
<dbReference type="InterPro" id="IPR036964">
    <property type="entry name" value="RASGEF_cat_dom_sf"/>
</dbReference>
<gene>
    <name evidence="5" type="ORF">CXG81DRAFT_6863</name>
</gene>
<dbReference type="PANTHER" id="PTHR23113">
    <property type="entry name" value="GUANINE NUCLEOTIDE EXCHANGE FACTOR"/>
    <property type="match status" value="1"/>
</dbReference>
<proteinExistence type="predicted"/>
<keyword evidence="6" id="KW-1185">Reference proteome</keyword>
<dbReference type="STRING" id="1555241.A0A4P9XG01"/>
<evidence type="ECO:0000313" key="6">
    <source>
        <dbReference type="Proteomes" id="UP000274922"/>
    </source>
</evidence>
<name>A0A4P9XG01_9FUNG</name>
<feature type="domain" description="Ras-GEF" evidence="4">
    <location>
        <begin position="1"/>
        <end position="129"/>
    </location>
</feature>
<evidence type="ECO:0000259" key="4">
    <source>
        <dbReference type="PROSITE" id="PS50009"/>
    </source>
</evidence>
<dbReference type="SUPFAM" id="SSF48366">
    <property type="entry name" value="Ras GEF"/>
    <property type="match status" value="1"/>
</dbReference>
<protein>
    <recommendedName>
        <fullName evidence="4">Ras-GEF domain-containing protein</fullName>
    </recommendedName>
</protein>
<dbReference type="OrthoDB" id="546434at2759"/>
<dbReference type="GO" id="GO:0007264">
    <property type="term" value="P:small GTPase-mediated signal transduction"/>
    <property type="evidence" value="ECO:0007669"/>
    <property type="project" value="InterPro"/>
</dbReference>
<dbReference type="Pfam" id="PF00617">
    <property type="entry name" value="RasGEF"/>
    <property type="match status" value="1"/>
</dbReference>
<feature type="region of interest" description="Disordered" evidence="3">
    <location>
        <begin position="75"/>
        <end position="98"/>
    </location>
</feature>
<dbReference type="Gene3D" id="1.10.840.10">
    <property type="entry name" value="Ras guanine-nucleotide exchange factors catalytic domain"/>
    <property type="match status" value="1"/>
</dbReference>
<dbReference type="EMBL" id="ML014114">
    <property type="protein sequence ID" value="RKP04100.1"/>
    <property type="molecule type" value="Genomic_DNA"/>
</dbReference>
<dbReference type="PANTHER" id="PTHR23113:SF99">
    <property type="entry name" value="RASGEF DOMAIN-CONTAINING PROTEIN"/>
    <property type="match status" value="1"/>
</dbReference>
<feature type="non-terminal residue" evidence="5">
    <location>
        <position position="1"/>
    </location>
</feature>
<dbReference type="PROSITE" id="PS50009">
    <property type="entry name" value="RASGEF_CAT"/>
    <property type="match status" value="1"/>
</dbReference>